<feature type="non-terminal residue" evidence="1">
    <location>
        <position position="181"/>
    </location>
</feature>
<accession>A0A699TVF8</accession>
<comment type="caution">
    <text evidence="1">The sequence shown here is derived from an EMBL/GenBank/DDBJ whole genome shotgun (WGS) entry which is preliminary data.</text>
</comment>
<evidence type="ECO:0000313" key="1">
    <source>
        <dbReference type="EMBL" id="GFD14862.1"/>
    </source>
</evidence>
<name>A0A699TVF8_TANCI</name>
<gene>
    <name evidence="1" type="ORF">Tci_886831</name>
</gene>
<dbReference type="EMBL" id="BKCJ011282455">
    <property type="protein sequence ID" value="GFD14862.1"/>
    <property type="molecule type" value="Genomic_DNA"/>
</dbReference>
<dbReference type="AlphaFoldDB" id="A0A699TVF8"/>
<organism evidence="1">
    <name type="scientific">Tanacetum cinerariifolium</name>
    <name type="common">Dalmatian daisy</name>
    <name type="synonym">Chrysanthemum cinerariifolium</name>
    <dbReference type="NCBI Taxonomy" id="118510"/>
    <lineage>
        <taxon>Eukaryota</taxon>
        <taxon>Viridiplantae</taxon>
        <taxon>Streptophyta</taxon>
        <taxon>Embryophyta</taxon>
        <taxon>Tracheophyta</taxon>
        <taxon>Spermatophyta</taxon>
        <taxon>Magnoliopsida</taxon>
        <taxon>eudicotyledons</taxon>
        <taxon>Gunneridae</taxon>
        <taxon>Pentapetalae</taxon>
        <taxon>asterids</taxon>
        <taxon>campanulids</taxon>
        <taxon>Asterales</taxon>
        <taxon>Asteraceae</taxon>
        <taxon>Asteroideae</taxon>
        <taxon>Anthemideae</taxon>
        <taxon>Anthemidinae</taxon>
        <taxon>Tanacetum</taxon>
    </lineage>
</organism>
<protein>
    <submittedName>
        <fullName evidence="1">Uncharacterized protein</fullName>
    </submittedName>
</protein>
<reference evidence="1" key="1">
    <citation type="journal article" date="2019" name="Sci. Rep.">
        <title>Draft genome of Tanacetum cinerariifolium, the natural source of mosquito coil.</title>
        <authorList>
            <person name="Yamashiro T."/>
            <person name="Shiraishi A."/>
            <person name="Satake H."/>
            <person name="Nakayama K."/>
        </authorList>
    </citation>
    <scope>NUCLEOTIDE SEQUENCE</scope>
</reference>
<proteinExistence type="predicted"/>
<sequence length="181" mass="20389">MFDCDDYLSFGSDESLPPSPIYDRYQSGNGYHDVPPPYIGTFMPPKPDLVFNTASNDVETNHLAFNVKLSPTEHDLDLSHTLRPSTPIIEDWISDSKDESETKTLQIVLSFVQPTEQVKSPRPSIQYVQTSILTASSKTTILKSISNGKCKNRKACFVCKSLDHLIKDYDYHEKKMAQPTA</sequence>